<dbReference type="Proteomes" id="UP000006512">
    <property type="component" value="Unassembled WGS sequence"/>
</dbReference>
<dbReference type="AlphaFoldDB" id="F4QHS6"/>
<keyword evidence="2" id="KW-1185">Reference proteome</keyword>
<organism evidence="1 2">
    <name type="scientific">Asticcacaulis biprosthecium C19</name>
    <dbReference type="NCBI Taxonomy" id="715226"/>
    <lineage>
        <taxon>Bacteria</taxon>
        <taxon>Pseudomonadati</taxon>
        <taxon>Pseudomonadota</taxon>
        <taxon>Alphaproteobacteria</taxon>
        <taxon>Caulobacterales</taxon>
        <taxon>Caulobacteraceae</taxon>
        <taxon>Asticcacaulis</taxon>
    </lineage>
</organism>
<evidence type="ECO:0000313" key="2">
    <source>
        <dbReference type="Proteomes" id="UP000006512"/>
    </source>
</evidence>
<proteinExistence type="predicted"/>
<gene>
    <name evidence="1" type="ORF">ABI_12510</name>
</gene>
<dbReference type="EMBL" id="GL883077">
    <property type="protein sequence ID" value="EGF92813.1"/>
    <property type="molecule type" value="Genomic_DNA"/>
</dbReference>
<protein>
    <submittedName>
        <fullName evidence="1">Uncharacterized protein</fullName>
    </submittedName>
</protein>
<name>F4QHS6_9CAUL</name>
<dbReference type="RefSeq" id="WP_006271995.1">
    <property type="nucleotide sequence ID" value="NZ_GL883077.1"/>
</dbReference>
<accession>F4QHS6</accession>
<evidence type="ECO:0000313" key="1">
    <source>
        <dbReference type="EMBL" id="EGF92813.1"/>
    </source>
</evidence>
<reference evidence="2" key="1">
    <citation type="submission" date="2011-03" db="EMBL/GenBank/DDBJ databases">
        <title>Draft genome sequence of Brevundimonas diminuta.</title>
        <authorList>
            <person name="Brown P.J.B."/>
            <person name="Buechlein A."/>
            <person name="Hemmerich C."/>
            <person name="Brun Y.V."/>
        </authorList>
    </citation>
    <scope>NUCLEOTIDE SEQUENCE [LARGE SCALE GENOMIC DNA]</scope>
    <source>
        <strain evidence="2">C19</strain>
    </source>
</reference>
<dbReference type="HOGENOM" id="CLU_3284160_0_0_5"/>
<sequence>MAQRVAHAQVFVDQRADAVFGYPGGQRLGAVVAAEVERPL</sequence>